<accession>A0ABN6RPP7</accession>
<proteinExistence type="predicted"/>
<dbReference type="PANTHER" id="PTHR43606:SF2">
    <property type="entry name" value="ALKALINE PHOSPHATASE FAMILY PROTEIN (AFU_ORTHOLOGUE AFUA_5G03860)"/>
    <property type="match status" value="1"/>
</dbReference>
<dbReference type="Proteomes" id="UP001064971">
    <property type="component" value="Plasmid pDAETH-1"/>
</dbReference>
<dbReference type="Gene3D" id="3.60.21.70">
    <property type="entry name" value="PhoD-like phosphatase"/>
    <property type="match status" value="1"/>
</dbReference>
<dbReference type="Pfam" id="PF09423">
    <property type="entry name" value="PhoD"/>
    <property type="match status" value="1"/>
</dbReference>
<feature type="domain" description="Phospholipase D N-terminal" evidence="2">
    <location>
        <begin position="53"/>
        <end position="150"/>
    </location>
</feature>
<sequence>MNDRAHSRSSDARLTRRALLQAASVVTGVGLASLSGCARVLETVRFPANPFALGVASGDPWPDSVVLWTRLSTDPLGPTGAGLPVSAVLVAWEVAHDEAFTRVVRRGTVPATPEQGYAVHAEVYGLEPGRAYFYRFLAGGEVSPVGRTRTMPAMNADPERLRFAFVSCSDYQNGYFNAYGHLGREDVDLVLHLGDYIYEYGPNPRGVRQHNGPEIVTLDDYRRRYALYKGDTQLQAAHAAAPWIVVWDDHEVENNYAADVPEERASGEAPVTREAFLARRAAAYQAYYENMPLRASSLPKGPDLQLYRRLTWGRLAQFSMLDTRQYRTDQPCGDGFKPPCAAVADPNATLTGPAQERWLLDGLGASQARWNIVGQQVMFAPYDWAAGPAQVLNMDQWDGYPAARNRILGYLQARRPSNPVVLAGDIHSAWVHDLRADFARPDSEVLATELITTSISADFPAAAIPGTTAALADNPHTRYFNGAARGYAVCELTRETWRTDFRAVSGITSPNSTVTTDASFVIENGRPGAQRA</sequence>
<dbReference type="InterPro" id="IPR038607">
    <property type="entry name" value="PhoD-like_sf"/>
</dbReference>
<dbReference type="InterPro" id="IPR052900">
    <property type="entry name" value="Phospholipid_Metab_Enz"/>
</dbReference>
<protein>
    <submittedName>
        <fullName evidence="3">Alkaline phosphatase</fullName>
    </submittedName>
</protein>
<dbReference type="InterPro" id="IPR029052">
    <property type="entry name" value="Metallo-depent_PP-like"/>
</dbReference>
<dbReference type="RefSeq" id="WP_264777487.1">
    <property type="nucleotide sequence ID" value="NZ_AP026561.1"/>
</dbReference>
<reference evidence="3" key="1">
    <citation type="submission" date="2022-07" db="EMBL/GenBank/DDBJ databases">
        <title>Complete Genome Sequence of the Radioresistant Bacterium Deinococcus aetherius ST0316, Isolated from the Air Dust collected in Lower Stratosphere above Japan.</title>
        <authorList>
            <person name="Satoh K."/>
            <person name="Hagiwara K."/>
            <person name="Katsumata K."/>
            <person name="Kubo A."/>
            <person name="Yokobori S."/>
            <person name="Yamagishi A."/>
            <person name="Oono Y."/>
            <person name="Narumi I."/>
        </authorList>
    </citation>
    <scope>NUCLEOTIDE SEQUENCE</scope>
    <source>
        <strain evidence="3">ST0316</strain>
        <plasmid evidence="3">pDAETH-1</plasmid>
    </source>
</reference>
<dbReference type="PANTHER" id="PTHR43606">
    <property type="entry name" value="PHOSPHATASE, PUTATIVE (AFU_ORTHOLOGUE AFUA_6G08710)-RELATED"/>
    <property type="match status" value="1"/>
</dbReference>
<evidence type="ECO:0000259" key="1">
    <source>
        <dbReference type="Pfam" id="PF09423"/>
    </source>
</evidence>
<evidence type="ECO:0000313" key="4">
    <source>
        <dbReference type="Proteomes" id="UP001064971"/>
    </source>
</evidence>
<dbReference type="SUPFAM" id="SSF56300">
    <property type="entry name" value="Metallo-dependent phosphatases"/>
    <property type="match status" value="1"/>
</dbReference>
<dbReference type="Pfam" id="PF16655">
    <property type="entry name" value="PhoD_N"/>
    <property type="match status" value="1"/>
</dbReference>
<dbReference type="Gene3D" id="2.60.40.380">
    <property type="entry name" value="Purple acid phosphatase-like, N-terminal"/>
    <property type="match status" value="1"/>
</dbReference>
<dbReference type="InterPro" id="IPR018946">
    <property type="entry name" value="PhoD-like_MPP"/>
</dbReference>
<dbReference type="CDD" id="cd07389">
    <property type="entry name" value="MPP_PhoD"/>
    <property type="match status" value="1"/>
</dbReference>
<dbReference type="InterPro" id="IPR032093">
    <property type="entry name" value="PhoD_N"/>
</dbReference>
<keyword evidence="4" id="KW-1185">Reference proteome</keyword>
<evidence type="ECO:0000259" key="2">
    <source>
        <dbReference type="Pfam" id="PF16655"/>
    </source>
</evidence>
<organism evidence="3 4">
    <name type="scientific">Deinococcus aetherius</name>
    <dbReference type="NCBI Taxonomy" id="200252"/>
    <lineage>
        <taxon>Bacteria</taxon>
        <taxon>Thermotogati</taxon>
        <taxon>Deinococcota</taxon>
        <taxon>Deinococci</taxon>
        <taxon>Deinococcales</taxon>
        <taxon>Deinococcaceae</taxon>
        <taxon>Deinococcus</taxon>
    </lineage>
</organism>
<gene>
    <name evidence="3" type="ORF">DAETH_35810</name>
</gene>
<dbReference type="EMBL" id="AP026561">
    <property type="protein sequence ID" value="BDP43612.1"/>
    <property type="molecule type" value="Genomic_DNA"/>
</dbReference>
<keyword evidence="3" id="KW-0614">Plasmid</keyword>
<geneLocation type="plasmid" evidence="3 4">
    <name>pDAETH-1</name>
</geneLocation>
<feature type="domain" description="PhoD-like phosphatase metallophosphatase" evidence="1">
    <location>
        <begin position="163"/>
        <end position="501"/>
    </location>
</feature>
<name>A0ABN6RPP7_9DEIO</name>
<evidence type="ECO:0000313" key="3">
    <source>
        <dbReference type="EMBL" id="BDP43612.1"/>
    </source>
</evidence>